<dbReference type="RefSeq" id="WP_347924093.1">
    <property type="nucleotide sequence ID" value="NZ_CP157199.1"/>
</dbReference>
<organism evidence="1">
    <name type="scientific">Pontimicrobium sp. SW4</name>
    <dbReference type="NCBI Taxonomy" id="3153519"/>
    <lineage>
        <taxon>Bacteria</taxon>
        <taxon>Pseudomonadati</taxon>
        <taxon>Bacteroidota</taxon>
        <taxon>Flavobacteriia</taxon>
        <taxon>Flavobacteriales</taxon>
        <taxon>Flavobacteriaceae</taxon>
        <taxon>Pontimicrobium</taxon>
    </lineage>
</organism>
<dbReference type="AlphaFoldDB" id="A0AAU7BSY0"/>
<sequence>MNITAKIKSYFKAKSENKETGKAPEGICPNCWGNKNGMVNFIEK</sequence>
<evidence type="ECO:0000313" key="1">
    <source>
        <dbReference type="EMBL" id="XBG61505.1"/>
    </source>
</evidence>
<dbReference type="EMBL" id="CP157199">
    <property type="protein sequence ID" value="XBG61505.1"/>
    <property type="molecule type" value="Genomic_DNA"/>
</dbReference>
<gene>
    <name evidence="1" type="ORF">ABGB03_01040</name>
</gene>
<name>A0AAU7BSY0_9FLAO</name>
<protein>
    <submittedName>
        <fullName evidence="1">Uncharacterized protein</fullName>
    </submittedName>
</protein>
<proteinExistence type="predicted"/>
<accession>A0AAU7BSY0</accession>
<reference evidence="1" key="1">
    <citation type="submission" date="2024-05" db="EMBL/GenBank/DDBJ databases">
        <title>Pontimicrobium maritimus sp. nov., isolated form sea water.</title>
        <authorList>
            <person name="Muhammad N."/>
            <person name="Vuong T.Q."/>
            <person name="Han H.L."/>
            <person name="Kim S.-G."/>
        </authorList>
    </citation>
    <scope>NUCLEOTIDE SEQUENCE</scope>
    <source>
        <strain evidence="1">SW4</strain>
    </source>
</reference>